<name>A0A8S5Q053_9CAUD</name>
<protein>
    <submittedName>
        <fullName evidence="1">Uncharacterized protein</fullName>
    </submittedName>
</protein>
<reference evidence="1" key="1">
    <citation type="journal article" date="2021" name="Proc. Natl. Acad. Sci. U.S.A.">
        <title>A Catalog of Tens of Thousands of Viruses from Human Metagenomes Reveals Hidden Associations with Chronic Diseases.</title>
        <authorList>
            <person name="Tisza M.J."/>
            <person name="Buck C.B."/>
        </authorList>
    </citation>
    <scope>NUCLEOTIDE SEQUENCE</scope>
    <source>
        <strain evidence="1">CtMOb8</strain>
    </source>
</reference>
<accession>A0A8S5Q053</accession>
<dbReference type="EMBL" id="BK015544">
    <property type="protein sequence ID" value="DAE12131.1"/>
    <property type="molecule type" value="Genomic_DNA"/>
</dbReference>
<sequence>MIYRAITFHFYSFETWISTASAAALRSLGWYLLK</sequence>
<organism evidence="1">
    <name type="scientific">Siphoviridae sp. ctMOb8</name>
    <dbReference type="NCBI Taxonomy" id="2825460"/>
    <lineage>
        <taxon>Viruses</taxon>
        <taxon>Duplodnaviria</taxon>
        <taxon>Heunggongvirae</taxon>
        <taxon>Uroviricota</taxon>
        <taxon>Caudoviricetes</taxon>
    </lineage>
</organism>
<evidence type="ECO:0000313" key="1">
    <source>
        <dbReference type="EMBL" id="DAE12131.1"/>
    </source>
</evidence>
<proteinExistence type="predicted"/>